<dbReference type="PANTHER" id="PTHR12136:SF91">
    <property type="entry name" value="PROTEIN ENHANCED DISEASE RESISTANCE 2-LIKE"/>
    <property type="match status" value="1"/>
</dbReference>
<name>A0AAD2A0K3_9LAMI</name>
<feature type="domain" description="Protein ENHANCED DISEASE RESISTANCE 2 C-terminal" evidence="1">
    <location>
        <begin position="84"/>
        <end position="124"/>
    </location>
</feature>
<evidence type="ECO:0000313" key="2">
    <source>
        <dbReference type="EMBL" id="CAI9779297.1"/>
    </source>
</evidence>
<evidence type="ECO:0000259" key="1">
    <source>
        <dbReference type="Pfam" id="PF07059"/>
    </source>
</evidence>
<sequence length="148" mass="16934">MYANVRMLQRAVVCLGMLAPRKFMQKRKKVEVFKDAEDEIEQKKWRKVMNEIEEADSAVLVLKSRRAKHQSLPKDLLSNCHHDFALALGYVTVVTIDMGFLVEAQLEEELSEKLFGAIRICQMEMNSATFVDNSPPSRKALLCEDGDE</sequence>
<dbReference type="EMBL" id="OU503051">
    <property type="protein sequence ID" value="CAI9779297.1"/>
    <property type="molecule type" value="Genomic_DNA"/>
</dbReference>
<dbReference type="InterPro" id="IPR009769">
    <property type="entry name" value="EDR2_C"/>
</dbReference>
<dbReference type="AlphaFoldDB" id="A0AAD2A0K3"/>
<dbReference type="InterPro" id="IPR045096">
    <property type="entry name" value="EDR2-like"/>
</dbReference>
<dbReference type="PANTHER" id="PTHR12136">
    <property type="entry name" value="ENHANCED DISEASE RESISTANCE-RELATED"/>
    <property type="match status" value="1"/>
</dbReference>
<dbReference type="Pfam" id="PF07059">
    <property type="entry name" value="EDR2_C"/>
    <property type="match status" value="1"/>
</dbReference>
<organism evidence="2 3">
    <name type="scientific">Fraxinus pennsylvanica</name>
    <dbReference type="NCBI Taxonomy" id="56036"/>
    <lineage>
        <taxon>Eukaryota</taxon>
        <taxon>Viridiplantae</taxon>
        <taxon>Streptophyta</taxon>
        <taxon>Embryophyta</taxon>
        <taxon>Tracheophyta</taxon>
        <taxon>Spermatophyta</taxon>
        <taxon>Magnoliopsida</taxon>
        <taxon>eudicotyledons</taxon>
        <taxon>Gunneridae</taxon>
        <taxon>Pentapetalae</taxon>
        <taxon>asterids</taxon>
        <taxon>lamiids</taxon>
        <taxon>Lamiales</taxon>
        <taxon>Oleaceae</taxon>
        <taxon>Oleeae</taxon>
        <taxon>Fraxinus</taxon>
    </lineage>
</organism>
<reference evidence="2" key="1">
    <citation type="submission" date="2023-05" db="EMBL/GenBank/DDBJ databases">
        <authorList>
            <person name="Huff M."/>
        </authorList>
    </citation>
    <scope>NUCLEOTIDE SEQUENCE</scope>
</reference>
<protein>
    <recommendedName>
        <fullName evidence="1">Protein ENHANCED DISEASE RESISTANCE 2 C-terminal domain-containing protein</fullName>
    </recommendedName>
</protein>
<proteinExistence type="predicted"/>
<gene>
    <name evidence="2" type="ORF">FPE_LOCUS26727</name>
</gene>
<keyword evidence="3" id="KW-1185">Reference proteome</keyword>
<evidence type="ECO:0000313" key="3">
    <source>
        <dbReference type="Proteomes" id="UP000834106"/>
    </source>
</evidence>
<accession>A0AAD2A0K3</accession>
<dbReference type="Proteomes" id="UP000834106">
    <property type="component" value="Chromosome 16"/>
</dbReference>